<name>A0A1G8B0D4_CHIFI</name>
<accession>A0A1G8B0D4</accession>
<sequence length="95" mass="11350">MNKAVKISSVFPKHLFWDVKMEQLDAERDQDLIIPRALLMTDEQSFIRDIEKLELIYSNAEIIDMLKTTKERISNKVCEMVAHRYNIPLFHRYSH</sequence>
<feature type="domain" description="DUF6922" evidence="1">
    <location>
        <begin position="11"/>
        <end position="65"/>
    </location>
</feature>
<organism evidence="2 3">
    <name type="scientific">Chitinophaga filiformis</name>
    <name type="common">Myxococcus filiformis</name>
    <name type="synonym">Flexibacter filiformis</name>
    <dbReference type="NCBI Taxonomy" id="104663"/>
    <lineage>
        <taxon>Bacteria</taxon>
        <taxon>Pseudomonadati</taxon>
        <taxon>Bacteroidota</taxon>
        <taxon>Chitinophagia</taxon>
        <taxon>Chitinophagales</taxon>
        <taxon>Chitinophagaceae</taxon>
        <taxon>Chitinophaga</taxon>
    </lineage>
</organism>
<evidence type="ECO:0000259" key="1">
    <source>
        <dbReference type="Pfam" id="PF21956"/>
    </source>
</evidence>
<protein>
    <recommendedName>
        <fullName evidence="1">DUF6922 domain-containing protein</fullName>
    </recommendedName>
</protein>
<gene>
    <name evidence="2" type="ORF">SAMN04488121_11061</name>
</gene>
<evidence type="ECO:0000313" key="3">
    <source>
        <dbReference type="Proteomes" id="UP000199045"/>
    </source>
</evidence>
<dbReference type="Proteomes" id="UP000199045">
    <property type="component" value="Unassembled WGS sequence"/>
</dbReference>
<reference evidence="2 3" key="1">
    <citation type="submission" date="2016-10" db="EMBL/GenBank/DDBJ databases">
        <authorList>
            <person name="de Groot N.N."/>
        </authorList>
    </citation>
    <scope>NUCLEOTIDE SEQUENCE [LARGE SCALE GENOMIC DNA]</scope>
    <source>
        <strain evidence="2 3">DSM 527</strain>
    </source>
</reference>
<dbReference type="RefSeq" id="WP_089837386.1">
    <property type="nucleotide sequence ID" value="NZ_FNBN01000010.1"/>
</dbReference>
<dbReference type="InterPro" id="IPR053830">
    <property type="entry name" value="DUF6922"/>
</dbReference>
<dbReference type="OrthoDB" id="1438605at2"/>
<proteinExistence type="predicted"/>
<dbReference type="AlphaFoldDB" id="A0A1G8B0D4"/>
<evidence type="ECO:0000313" key="2">
    <source>
        <dbReference type="EMBL" id="SDH26648.1"/>
    </source>
</evidence>
<dbReference type="Pfam" id="PF21956">
    <property type="entry name" value="DUF6922"/>
    <property type="match status" value="1"/>
</dbReference>
<dbReference type="EMBL" id="FNBN01000010">
    <property type="protein sequence ID" value="SDH26648.1"/>
    <property type="molecule type" value="Genomic_DNA"/>
</dbReference>